<dbReference type="InterPro" id="IPR025484">
    <property type="entry name" value="DUF4376"/>
</dbReference>
<sequence>MNKKHYAVVVNNAVIREEIAGFETPINELPRDEAGALLRRPLTVDESFPEDYDDDFDTLAWVYDIEAESVHRRYEVAPRDIDGVAARLKTRIDAIRDQMLANGFTYDGHRYQADAASMTRINTNAIKAMKAQADAGAFEMDWIDADNQPVALDATQMIALNDAASVFSDDIIKQARAHKDAIIALTDSNDAAGLRAYAITFS</sequence>
<comment type="caution">
    <text evidence="2">The sequence shown here is derived from an EMBL/GenBank/DDBJ whole genome shotgun (WGS) entry which is preliminary data.</text>
</comment>
<evidence type="ECO:0000313" key="2">
    <source>
        <dbReference type="EMBL" id="RCK44794.1"/>
    </source>
</evidence>
<evidence type="ECO:0000313" key="3">
    <source>
        <dbReference type="Proteomes" id="UP000252517"/>
    </source>
</evidence>
<dbReference type="Pfam" id="PF14301">
    <property type="entry name" value="DUF4376"/>
    <property type="match status" value="1"/>
</dbReference>
<organism evidence="2 3">
    <name type="scientific">Thalassospira profundimaris</name>
    <dbReference type="NCBI Taxonomy" id="502049"/>
    <lineage>
        <taxon>Bacteria</taxon>
        <taxon>Pseudomonadati</taxon>
        <taxon>Pseudomonadota</taxon>
        <taxon>Alphaproteobacteria</taxon>
        <taxon>Rhodospirillales</taxon>
        <taxon>Thalassospiraceae</taxon>
        <taxon>Thalassospira</taxon>
    </lineage>
</organism>
<proteinExistence type="predicted"/>
<protein>
    <recommendedName>
        <fullName evidence="1">DUF4376 domain-containing protein</fullName>
    </recommendedName>
</protein>
<dbReference type="Proteomes" id="UP000252517">
    <property type="component" value="Unassembled WGS sequence"/>
</dbReference>
<dbReference type="AlphaFoldDB" id="A0A367WTL0"/>
<gene>
    <name evidence="2" type="ORF">TH25_19230</name>
</gene>
<accession>A0A367WTL0</accession>
<feature type="domain" description="DUF4376" evidence="1">
    <location>
        <begin position="86"/>
        <end position="187"/>
    </location>
</feature>
<evidence type="ECO:0000259" key="1">
    <source>
        <dbReference type="Pfam" id="PF14301"/>
    </source>
</evidence>
<dbReference type="RefSeq" id="WP_114089786.1">
    <property type="nucleotide sequence ID" value="NZ_JPWH01000019.1"/>
</dbReference>
<name>A0A367WTL0_9PROT</name>
<dbReference type="OrthoDB" id="7870359at2"/>
<dbReference type="EMBL" id="JPWH01000019">
    <property type="protein sequence ID" value="RCK44794.1"/>
    <property type="molecule type" value="Genomic_DNA"/>
</dbReference>
<reference evidence="2 3" key="1">
    <citation type="submission" date="2014-07" db="EMBL/GenBank/DDBJ databases">
        <title>Draft genome sequence of Thalassospira profundimaris S25-3-2.</title>
        <authorList>
            <person name="Lai Q."/>
            <person name="Shao Z."/>
        </authorList>
    </citation>
    <scope>NUCLEOTIDE SEQUENCE [LARGE SCALE GENOMIC DNA]</scope>
    <source>
        <strain evidence="2 3">S25-3-2</strain>
    </source>
</reference>